<feature type="transmembrane region" description="Helical" evidence="1">
    <location>
        <begin position="6"/>
        <end position="25"/>
    </location>
</feature>
<evidence type="ECO:0000313" key="3">
    <source>
        <dbReference type="EMBL" id="PEN08909.1"/>
    </source>
</evidence>
<dbReference type="PANTHER" id="PTHR12277">
    <property type="entry name" value="ALPHA/BETA HYDROLASE DOMAIN-CONTAINING PROTEIN"/>
    <property type="match status" value="1"/>
</dbReference>
<dbReference type="PANTHER" id="PTHR12277:SF81">
    <property type="entry name" value="PROTEIN ABHD13"/>
    <property type="match status" value="1"/>
</dbReference>
<keyword evidence="1" id="KW-0812">Transmembrane</keyword>
<sequence>MRTVLYLALIPIGAYIALVALMYVFQHRLVFFSTSPMLASPDAYGLAYEDVSISTADGETLHSWWIPHEEARGTVVFFHGNAGNISGRLDTARFFHEHTMNVLLASYRGYGQSTGSPSEDGLYRDADAAWQHLTEERGVASESILIAGRSLGSAPATYLAARTAPGGLLLESAFTSLPDVGARAYPILPVRWLSRFEFDNAARIAQVNAPVLMIHSPDDEVVPYDLGRTLFAAASEPKTFVDIQGGHNAMRTDQSAYRQAVQAFIDEHWPRE</sequence>
<organism evidence="3 4">
    <name type="scientific">Longimonas halophila</name>
    <dbReference type="NCBI Taxonomy" id="1469170"/>
    <lineage>
        <taxon>Bacteria</taxon>
        <taxon>Pseudomonadati</taxon>
        <taxon>Rhodothermota</taxon>
        <taxon>Rhodothermia</taxon>
        <taxon>Rhodothermales</taxon>
        <taxon>Salisaetaceae</taxon>
        <taxon>Longimonas</taxon>
    </lineage>
</organism>
<dbReference type="Pfam" id="PF12146">
    <property type="entry name" value="Hydrolase_4"/>
    <property type="match status" value="1"/>
</dbReference>
<evidence type="ECO:0000313" key="4">
    <source>
        <dbReference type="Proteomes" id="UP000221024"/>
    </source>
</evidence>
<evidence type="ECO:0000259" key="2">
    <source>
        <dbReference type="Pfam" id="PF12146"/>
    </source>
</evidence>
<reference evidence="3 4" key="1">
    <citation type="submission" date="2017-10" db="EMBL/GenBank/DDBJ databases">
        <title>Draft genome of Longimonas halophila.</title>
        <authorList>
            <person name="Goh K.M."/>
            <person name="Shamsir M.S."/>
            <person name="Lim S.W."/>
        </authorList>
    </citation>
    <scope>NUCLEOTIDE SEQUENCE [LARGE SCALE GENOMIC DNA]</scope>
    <source>
        <strain evidence="3 4">KCTC 42399</strain>
    </source>
</reference>
<dbReference type="SUPFAM" id="SSF53474">
    <property type="entry name" value="alpha/beta-Hydrolases"/>
    <property type="match status" value="1"/>
</dbReference>
<keyword evidence="3" id="KW-0378">Hydrolase</keyword>
<dbReference type="EMBL" id="PDEP01000002">
    <property type="protein sequence ID" value="PEN08909.1"/>
    <property type="molecule type" value="Genomic_DNA"/>
</dbReference>
<proteinExistence type="predicted"/>
<keyword evidence="4" id="KW-1185">Reference proteome</keyword>
<name>A0A2H3NSF4_9BACT</name>
<comment type="caution">
    <text evidence="3">The sequence shown here is derived from an EMBL/GenBank/DDBJ whole genome shotgun (WGS) entry which is preliminary data.</text>
</comment>
<evidence type="ECO:0000256" key="1">
    <source>
        <dbReference type="SAM" id="Phobius"/>
    </source>
</evidence>
<protein>
    <submittedName>
        <fullName evidence="3">Alpha/beta hydrolase</fullName>
    </submittedName>
</protein>
<accession>A0A2H3NSF4</accession>
<keyword evidence="1" id="KW-0472">Membrane</keyword>
<dbReference type="GO" id="GO:0016787">
    <property type="term" value="F:hydrolase activity"/>
    <property type="evidence" value="ECO:0007669"/>
    <property type="project" value="UniProtKB-KW"/>
</dbReference>
<dbReference type="OrthoDB" id="9777090at2"/>
<dbReference type="Gene3D" id="3.40.50.1820">
    <property type="entry name" value="alpha/beta hydrolase"/>
    <property type="match status" value="1"/>
</dbReference>
<keyword evidence="1" id="KW-1133">Transmembrane helix</keyword>
<dbReference type="AlphaFoldDB" id="A0A2H3NSF4"/>
<dbReference type="InterPro" id="IPR029058">
    <property type="entry name" value="AB_hydrolase_fold"/>
</dbReference>
<dbReference type="RefSeq" id="WP_098061306.1">
    <property type="nucleotide sequence ID" value="NZ_PDEP01000002.1"/>
</dbReference>
<dbReference type="Proteomes" id="UP000221024">
    <property type="component" value="Unassembled WGS sequence"/>
</dbReference>
<feature type="domain" description="Serine aminopeptidase S33" evidence="2">
    <location>
        <begin position="70"/>
        <end position="188"/>
    </location>
</feature>
<dbReference type="InterPro" id="IPR022742">
    <property type="entry name" value="Hydrolase_4"/>
</dbReference>
<gene>
    <name evidence="3" type="ORF">CRI93_03290</name>
</gene>